<sequence length="68" mass="7740">MRDLIKFWFKVGVRMEHSSVTQCITGTVQFQSETNTLQSGGSTWTQVTCSTQFNSFKVEDTHGHKLQV</sequence>
<feature type="non-terminal residue" evidence="1">
    <location>
        <position position="68"/>
    </location>
</feature>
<protein>
    <submittedName>
        <fullName evidence="1">Uncharacterized protein</fullName>
    </submittedName>
</protein>
<dbReference type="AlphaFoldDB" id="A0A0B6Y2E5"/>
<name>A0A0B6Y2E5_9EUPU</name>
<dbReference type="EMBL" id="HACG01003131">
    <property type="protein sequence ID" value="CEK49996.1"/>
    <property type="molecule type" value="Transcribed_RNA"/>
</dbReference>
<accession>A0A0B6Y2E5</accession>
<evidence type="ECO:0000313" key="1">
    <source>
        <dbReference type="EMBL" id="CEK49996.1"/>
    </source>
</evidence>
<gene>
    <name evidence="1" type="primary">ORF9549</name>
</gene>
<reference evidence="1" key="1">
    <citation type="submission" date="2014-12" db="EMBL/GenBank/DDBJ databases">
        <title>Insight into the proteome of Arion vulgaris.</title>
        <authorList>
            <person name="Aradska J."/>
            <person name="Bulat T."/>
            <person name="Smidak R."/>
            <person name="Sarate P."/>
            <person name="Gangsoo J."/>
            <person name="Sialana F."/>
            <person name="Bilban M."/>
            <person name="Lubec G."/>
        </authorList>
    </citation>
    <scope>NUCLEOTIDE SEQUENCE</scope>
    <source>
        <tissue evidence="1">Skin</tissue>
    </source>
</reference>
<proteinExistence type="predicted"/>
<organism evidence="1">
    <name type="scientific">Arion vulgaris</name>
    <dbReference type="NCBI Taxonomy" id="1028688"/>
    <lineage>
        <taxon>Eukaryota</taxon>
        <taxon>Metazoa</taxon>
        <taxon>Spiralia</taxon>
        <taxon>Lophotrochozoa</taxon>
        <taxon>Mollusca</taxon>
        <taxon>Gastropoda</taxon>
        <taxon>Heterobranchia</taxon>
        <taxon>Euthyneura</taxon>
        <taxon>Panpulmonata</taxon>
        <taxon>Eupulmonata</taxon>
        <taxon>Stylommatophora</taxon>
        <taxon>Helicina</taxon>
        <taxon>Arionoidea</taxon>
        <taxon>Arionidae</taxon>
        <taxon>Arion</taxon>
    </lineage>
</organism>